<evidence type="ECO:0000256" key="6">
    <source>
        <dbReference type="SAM" id="Phobius"/>
    </source>
</evidence>
<proteinExistence type="inferred from homology"/>
<dbReference type="InterPro" id="IPR051517">
    <property type="entry name" value="IFITM_antiviral_protein"/>
</dbReference>
<dbReference type="Pfam" id="PF04505">
    <property type="entry name" value="CD225"/>
    <property type="match status" value="1"/>
</dbReference>
<name>A0A671UC85_SPAAU</name>
<feature type="transmembrane region" description="Helical" evidence="6">
    <location>
        <begin position="110"/>
        <end position="132"/>
    </location>
</feature>
<evidence type="ECO:0000313" key="8">
    <source>
        <dbReference type="Proteomes" id="UP000472265"/>
    </source>
</evidence>
<keyword evidence="3 6" id="KW-0812">Transmembrane</keyword>
<dbReference type="Ensembl" id="ENSSAUT00010012682.1">
    <property type="protein sequence ID" value="ENSSAUP00010011916.1"/>
    <property type="gene ID" value="ENSSAUG00010005715.1"/>
</dbReference>
<keyword evidence="8" id="KW-1185">Reference proteome</keyword>
<comment type="similarity">
    <text evidence="2">Belongs to the CD225/Dispanin family.</text>
</comment>
<reference evidence="7" key="3">
    <citation type="submission" date="2025-09" db="UniProtKB">
        <authorList>
            <consortium name="Ensembl"/>
        </authorList>
    </citation>
    <scope>IDENTIFICATION</scope>
</reference>
<keyword evidence="4 6" id="KW-1133">Transmembrane helix</keyword>
<evidence type="ECO:0000313" key="7">
    <source>
        <dbReference type="Ensembl" id="ENSSAUP00010011916.1"/>
    </source>
</evidence>
<dbReference type="InParanoid" id="A0A671UC85"/>
<dbReference type="Proteomes" id="UP000472265">
    <property type="component" value="Chromosome 8"/>
</dbReference>
<evidence type="ECO:0000256" key="2">
    <source>
        <dbReference type="ARBA" id="ARBA00006843"/>
    </source>
</evidence>
<sequence length="189" mass="20868">MAISPYQLLFCKPLGNCGVKPTANTHAVISVCDIGFLWKSPLAVTFEFLHTFLQPALQTTVKLRMNPAGQPGEPVPLQERYDWSPGQPRGPAVGQYTTLNISSEPPKDHIIWSLYCFVYSNPFCLGLAALIFSIKARDRGMAGDLDGARHYASKARCLNIWATVIGSIIIISCFISMIIALVNYIEQIH</sequence>
<gene>
    <name evidence="7" type="primary">LOC115586218</name>
</gene>
<dbReference type="PANTHER" id="PTHR13999">
    <property type="entry name" value="INTERFERON INDUCIBLE TRANSMEMBRANE PROTEIN"/>
    <property type="match status" value="1"/>
</dbReference>
<comment type="subcellular location">
    <subcellularLocation>
        <location evidence="1">Membrane</location>
    </subcellularLocation>
</comment>
<accession>A0A671UC85</accession>
<evidence type="ECO:0000256" key="3">
    <source>
        <dbReference type="ARBA" id="ARBA00022692"/>
    </source>
</evidence>
<keyword evidence="5 6" id="KW-0472">Membrane</keyword>
<protein>
    <submittedName>
        <fullName evidence="7">Interferon-induced transmembrane protein 3-like</fullName>
    </submittedName>
</protein>
<evidence type="ECO:0000256" key="1">
    <source>
        <dbReference type="ARBA" id="ARBA00004370"/>
    </source>
</evidence>
<dbReference type="FunCoup" id="A0A671UC85">
    <property type="interactions" value="26"/>
</dbReference>
<reference evidence="7" key="2">
    <citation type="submission" date="2025-08" db="UniProtKB">
        <authorList>
            <consortium name="Ensembl"/>
        </authorList>
    </citation>
    <scope>IDENTIFICATION</scope>
</reference>
<dbReference type="GeneTree" id="ENSGT00950000182857"/>
<dbReference type="PANTHER" id="PTHR13999:SF31">
    <property type="entry name" value="IFITM1-RELATED"/>
    <property type="match status" value="1"/>
</dbReference>
<evidence type="ECO:0000256" key="4">
    <source>
        <dbReference type="ARBA" id="ARBA00022989"/>
    </source>
</evidence>
<organism evidence="7 8">
    <name type="scientific">Sparus aurata</name>
    <name type="common">Gilthead sea bream</name>
    <dbReference type="NCBI Taxonomy" id="8175"/>
    <lineage>
        <taxon>Eukaryota</taxon>
        <taxon>Metazoa</taxon>
        <taxon>Chordata</taxon>
        <taxon>Craniata</taxon>
        <taxon>Vertebrata</taxon>
        <taxon>Euteleostomi</taxon>
        <taxon>Actinopterygii</taxon>
        <taxon>Neopterygii</taxon>
        <taxon>Teleostei</taxon>
        <taxon>Neoteleostei</taxon>
        <taxon>Acanthomorphata</taxon>
        <taxon>Eupercaria</taxon>
        <taxon>Spariformes</taxon>
        <taxon>Sparidae</taxon>
        <taxon>Sparus</taxon>
    </lineage>
</organism>
<dbReference type="GO" id="GO:0005886">
    <property type="term" value="C:plasma membrane"/>
    <property type="evidence" value="ECO:0007669"/>
    <property type="project" value="TreeGrafter"/>
</dbReference>
<reference evidence="7" key="1">
    <citation type="submission" date="2021-04" db="EMBL/GenBank/DDBJ databases">
        <authorList>
            <consortium name="Wellcome Sanger Institute Data Sharing"/>
        </authorList>
    </citation>
    <scope>NUCLEOTIDE SEQUENCE [LARGE SCALE GENOMIC DNA]</scope>
</reference>
<dbReference type="InterPro" id="IPR007593">
    <property type="entry name" value="CD225/Dispanin_fam"/>
</dbReference>
<dbReference type="AlphaFoldDB" id="A0A671UC85"/>
<evidence type="ECO:0000256" key="5">
    <source>
        <dbReference type="ARBA" id="ARBA00023136"/>
    </source>
</evidence>
<feature type="transmembrane region" description="Helical" evidence="6">
    <location>
        <begin position="158"/>
        <end position="185"/>
    </location>
</feature>